<evidence type="ECO:0000313" key="2">
    <source>
        <dbReference type="EMBL" id="POY73796.1"/>
    </source>
</evidence>
<evidence type="ECO:0000256" key="1">
    <source>
        <dbReference type="SAM" id="SignalP"/>
    </source>
</evidence>
<feature type="chain" id="PRO_5015759991" evidence="1">
    <location>
        <begin position="21"/>
        <end position="280"/>
    </location>
</feature>
<organism evidence="2 3">
    <name type="scientific">Rhodotorula taiwanensis</name>
    <dbReference type="NCBI Taxonomy" id="741276"/>
    <lineage>
        <taxon>Eukaryota</taxon>
        <taxon>Fungi</taxon>
        <taxon>Dikarya</taxon>
        <taxon>Basidiomycota</taxon>
        <taxon>Pucciniomycotina</taxon>
        <taxon>Microbotryomycetes</taxon>
        <taxon>Sporidiobolales</taxon>
        <taxon>Sporidiobolaceae</taxon>
        <taxon>Rhodotorula</taxon>
    </lineage>
</organism>
<dbReference type="AlphaFoldDB" id="A0A2S5BAJ3"/>
<dbReference type="EMBL" id="PJQD01000035">
    <property type="protein sequence ID" value="POY73796.1"/>
    <property type="molecule type" value="Genomic_DNA"/>
</dbReference>
<dbReference type="Proteomes" id="UP000237144">
    <property type="component" value="Unassembled WGS sequence"/>
</dbReference>
<protein>
    <submittedName>
        <fullName evidence="2">Uncharacterized protein</fullName>
    </submittedName>
</protein>
<proteinExistence type="predicted"/>
<feature type="signal peptide" evidence="1">
    <location>
        <begin position="1"/>
        <end position="20"/>
    </location>
</feature>
<name>A0A2S5BAJ3_9BASI</name>
<gene>
    <name evidence="2" type="ORF">BMF94_3337</name>
</gene>
<evidence type="ECO:0000313" key="3">
    <source>
        <dbReference type="Proteomes" id="UP000237144"/>
    </source>
</evidence>
<sequence>MLAFLPLLLATCSLPLFATAAPAQHLEARGSSCHNNEEVLVRSGTSFICLGNKVYWRGAAISAIGATTVSNVASVMTNWVSSHAVGAWDTQSGRKRRSVGGVDSDTNTTVLTVGAQSTVVPYETVGDRIVIDISAFLNAGSSLGKRDDADEVAPLVGGSASYFLDGTLDTCTLDWAISETTYAEPTESDSPSTTVSTETLAKRSYWTLHTTYWAAYSHETTKLNWNEIYSIATASYRSLPNGVSQVCGYMANSGTWHGAFRHWTGDNGQQVGECSPERVY</sequence>
<keyword evidence="1" id="KW-0732">Signal</keyword>
<keyword evidence="3" id="KW-1185">Reference proteome</keyword>
<comment type="caution">
    <text evidence="2">The sequence shown here is derived from an EMBL/GenBank/DDBJ whole genome shotgun (WGS) entry which is preliminary data.</text>
</comment>
<accession>A0A2S5BAJ3</accession>
<reference evidence="2 3" key="1">
    <citation type="journal article" date="2018" name="Front. Microbiol.">
        <title>Prospects for Fungal Bioremediation of Acidic Radioactive Waste Sites: Characterization and Genome Sequence of Rhodotorula taiwanensis MD1149.</title>
        <authorList>
            <person name="Tkavc R."/>
            <person name="Matrosova V.Y."/>
            <person name="Grichenko O.E."/>
            <person name="Gostincar C."/>
            <person name="Volpe R.P."/>
            <person name="Klimenkova P."/>
            <person name="Gaidamakova E.K."/>
            <person name="Zhou C.E."/>
            <person name="Stewart B.J."/>
            <person name="Lyman M.G."/>
            <person name="Malfatti S.A."/>
            <person name="Rubinfeld B."/>
            <person name="Courtot M."/>
            <person name="Singh J."/>
            <person name="Dalgard C.L."/>
            <person name="Hamilton T."/>
            <person name="Frey K.G."/>
            <person name="Gunde-Cimerman N."/>
            <person name="Dugan L."/>
            <person name="Daly M.J."/>
        </authorList>
    </citation>
    <scope>NUCLEOTIDE SEQUENCE [LARGE SCALE GENOMIC DNA]</scope>
    <source>
        <strain evidence="2 3">MD1149</strain>
    </source>
</reference>
<dbReference type="OrthoDB" id="4658133at2759"/>